<evidence type="ECO:0000256" key="7">
    <source>
        <dbReference type="SAM" id="MobiDB-lite"/>
    </source>
</evidence>
<name>F0YQA3_AURAN</name>
<feature type="non-terminal residue" evidence="8">
    <location>
        <position position="818"/>
    </location>
</feature>
<sequence>NLRRRFSRPHPSVCKASPRAALMDDESNVHVTYEAEEPCDPVLACFDSGTRPGEDAPKDPSSFVDRLYNYLAGPYRRVPVDRPLQRSSSPYGLTYEQATRPGIFEVGLDGRPVEVDEEIFVDVDDLDDEDLGVVVAEREVEPDELDEASPLKKGETGAVRFASPPPPADEPSAATPPPADEPAARLESGTTPALGDRTQVQAYLDASTPGKFEELGDESRPARFPSTFRATDFVIDTGIVMEHPDLLNNIWKNPGEICDNGYLEAQHYISATSTSATGGWMEYIEQLVLGGPAAVVREDCFYKWQRDPVRRVVFEINALKMHVGKKRAVDLVANRGVTSAAELCARRDDPALAIPPHVRANLALAPVGPSATRMDREETEAILGRFAAAAAEVGLASTAVGSYRRGKVGGHDLDVMLHAPEGAPLVAVADYEFHDPDGAGIRLLARFFARLAAVDVGGAPFLHPHQNVDDLVSKMGKQKMEIRHCFLRSPAVPGAFRQVDFFLCPTEIIAHGLLGFSGSASFGRSLRDYVNHAHENNWAEVPDRRPIVGRRGWNVSCDGSRVGSLIEGRELQDGEHWTWSQNGITIARGKRKELETTYEECNINIRTEADVFRFFHLDYRAPHERCAQTLARMEAPESTAPAPAPAPAAAPAAPARNPLLHPKFDPAPIAARVRDFGNESGEWPIALPAVPIVGKSIALLRFAITVTLVAGGVSSVQWKPGDDKPVGASVSFKILNNLWAAAAVAAKGAAYVAGLRALSVFSWAPGDAMPGYWRLASHDDDTFSLLNLAFIDNYVMCRAGQESEIPNFKGSYLGRFPL</sequence>
<dbReference type="InParanoid" id="F0YQA3"/>
<comment type="catalytic activity">
    <reaction evidence="6">
        <text>DNA(n) + a 2'-deoxyribonucleoside 5'-triphosphate = DNA(n+1) + diphosphate</text>
        <dbReference type="Rhea" id="RHEA:22508"/>
        <dbReference type="Rhea" id="RHEA-COMP:17339"/>
        <dbReference type="Rhea" id="RHEA-COMP:17340"/>
        <dbReference type="ChEBI" id="CHEBI:33019"/>
        <dbReference type="ChEBI" id="CHEBI:61560"/>
        <dbReference type="ChEBI" id="CHEBI:173112"/>
        <dbReference type="EC" id="2.7.7.7"/>
    </reaction>
</comment>
<dbReference type="GO" id="GO:0003677">
    <property type="term" value="F:DNA binding"/>
    <property type="evidence" value="ECO:0007669"/>
    <property type="project" value="UniProtKB-KW"/>
</dbReference>
<gene>
    <name evidence="8" type="ORF">AURANDRAFT_68638</name>
</gene>
<dbReference type="PRINTS" id="PR00870">
    <property type="entry name" value="DNAPOLXBETA"/>
</dbReference>
<evidence type="ECO:0000313" key="9">
    <source>
        <dbReference type="Proteomes" id="UP000002729"/>
    </source>
</evidence>
<dbReference type="GeneID" id="20226925"/>
<dbReference type="GO" id="GO:0006303">
    <property type="term" value="P:double-strand break repair via nonhomologous end joining"/>
    <property type="evidence" value="ECO:0007669"/>
    <property type="project" value="TreeGrafter"/>
</dbReference>
<proteinExistence type="predicted"/>
<keyword evidence="5" id="KW-0234">DNA repair</keyword>
<dbReference type="GO" id="GO:0003887">
    <property type="term" value="F:DNA-directed DNA polymerase activity"/>
    <property type="evidence" value="ECO:0007669"/>
    <property type="project" value="UniProtKB-KW"/>
</dbReference>
<keyword evidence="4" id="KW-0238">DNA-binding</keyword>
<keyword evidence="3" id="KW-0548">Nucleotidyltransferase</keyword>
<evidence type="ECO:0000256" key="1">
    <source>
        <dbReference type="ARBA" id="ARBA00012417"/>
    </source>
</evidence>
<feature type="region of interest" description="Disordered" evidence="7">
    <location>
        <begin position="635"/>
        <end position="655"/>
    </location>
</feature>
<dbReference type="SUPFAM" id="SSF81301">
    <property type="entry name" value="Nucleotidyltransferase"/>
    <property type="match status" value="1"/>
</dbReference>
<dbReference type="PROSITE" id="PS00522">
    <property type="entry name" value="DNA_POLYMERASE_X"/>
    <property type="match status" value="1"/>
</dbReference>
<keyword evidence="2" id="KW-0227">DNA damage</keyword>
<dbReference type="GO" id="GO:0005634">
    <property type="term" value="C:nucleus"/>
    <property type="evidence" value="ECO:0007669"/>
    <property type="project" value="TreeGrafter"/>
</dbReference>
<dbReference type="Proteomes" id="UP000002729">
    <property type="component" value="Unassembled WGS sequence"/>
</dbReference>
<accession>F0YQA3</accession>
<dbReference type="EC" id="2.7.7.7" evidence="1"/>
<dbReference type="Gene3D" id="3.30.210.10">
    <property type="entry name" value="DNA polymerase, thumb domain"/>
    <property type="match status" value="1"/>
</dbReference>
<keyword evidence="9" id="KW-1185">Reference proteome</keyword>
<evidence type="ECO:0000256" key="4">
    <source>
        <dbReference type="ARBA" id="ARBA00023125"/>
    </source>
</evidence>
<protein>
    <recommendedName>
        <fullName evidence="1">DNA-directed DNA polymerase</fullName>
        <ecNumber evidence="1">2.7.7.7</ecNumber>
    </recommendedName>
</protein>
<dbReference type="InterPro" id="IPR019843">
    <property type="entry name" value="DNA_pol-X_BS"/>
</dbReference>
<keyword evidence="3" id="KW-0808">Transferase</keyword>
<dbReference type="RefSeq" id="XP_009042595.1">
    <property type="nucleotide sequence ID" value="XM_009044347.1"/>
</dbReference>
<dbReference type="Gene3D" id="3.30.460.10">
    <property type="entry name" value="Beta Polymerase, domain 2"/>
    <property type="match status" value="1"/>
</dbReference>
<dbReference type="PANTHER" id="PTHR11276:SF28">
    <property type="entry name" value="DNA POLYMERASE LAMBDA"/>
    <property type="match status" value="1"/>
</dbReference>
<dbReference type="PANTHER" id="PTHR11276">
    <property type="entry name" value="DNA POLYMERASE TYPE-X FAMILY MEMBER"/>
    <property type="match status" value="1"/>
</dbReference>
<dbReference type="InterPro" id="IPR043519">
    <property type="entry name" value="NT_sf"/>
</dbReference>
<evidence type="ECO:0000313" key="8">
    <source>
        <dbReference type="EMBL" id="EGB02706.1"/>
    </source>
</evidence>
<dbReference type="InterPro" id="IPR002008">
    <property type="entry name" value="DNA_pol_X_beta-like"/>
</dbReference>
<feature type="compositionally biased region" description="Pro residues" evidence="7">
    <location>
        <begin position="163"/>
        <end position="180"/>
    </location>
</feature>
<organism evidence="9">
    <name type="scientific">Aureococcus anophagefferens</name>
    <name type="common">Harmful bloom alga</name>
    <dbReference type="NCBI Taxonomy" id="44056"/>
    <lineage>
        <taxon>Eukaryota</taxon>
        <taxon>Sar</taxon>
        <taxon>Stramenopiles</taxon>
        <taxon>Ochrophyta</taxon>
        <taxon>Pelagophyceae</taxon>
        <taxon>Pelagomonadales</taxon>
        <taxon>Pelagomonadaceae</taxon>
        <taxon>Aureococcus</taxon>
    </lineage>
</organism>
<dbReference type="OrthoDB" id="205514at2759"/>
<dbReference type="EMBL" id="GL833358">
    <property type="protein sequence ID" value="EGB02706.1"/>
    <property type="molecule type" value="Genomic_DNA"/>
</dbReference>
<reference evidence="8 9" key="1">
    <citation type="journal article" date="2011" name="Proc. Natl. Acad. Sci. U.S.A.">
        <title>Niche of harmful alga Aureococcus anophagefferens revealed through ecogenomics.</title>
        <authorList>
            <person name="Gobler C.J."/>
            <person name="Berry D.L."/>
            <person name="Dyhrman S.T."/>
            <person name="Wilhelm S.W."/>
            <person name="Salamov A."/>
            <person name="Lobanov A.V."/>
            <person name="Zhang Y."/>
            <person name="Collier J.L."/>
            <person name="Wurch L.L."/>
            <person name="Kustka A.B."/>
            <person name="Dill B.D."/>
            <person name="Shah M."/>
            <person name="VerBerkmoes N.C."/>
            <person name="Kuo A."/>
            <person name="Terry A."/>
            <person name="Pangilinan J."/>
            <person name="Lindquist E.A."/>
            <person name="Lucas S."/>
            <person name="Paulsen I.T."/>
            <person name="Hattenrath-Lehmann T.K."/>
            <person name="Talmage S.C."/>
            <person name="Walker E.A."/>
            <person name="Koch F."/>
            <person name="Burson A.M."/>
            <person name="Marcoval M.A."/>
            <person name="Tang Y.Z."/>
            <person name="Lecleir G.R."/>
            <person name="Coyne K.J."/>
            <person name="Berg G.M."/>
            <person name="Bertrand E.M."/>
            <person name="Saito M.A."/>
            <person name="Gladyshev V.N."/>
            <person name="Grigoriev I.V."/>
        </authorList>
    </citation>
    <scope>NUCLEOTIDE SEQUENCE [LARGE SCALE GENOMIC DNA]</scope>
    <source>
        <strain evidence="9">CCMP 1984</strain>
    </source>
</reference>
<dbReference type="InterPro" id="IPR022312">
    <property type="entry name" value="DNA_pol_X"/>
</dbReference>
<dbReference type="KEGG" id="aaf:AURANDRAFT_68638"/>
<feature type="non-terminal residue" evidence="8">
    <location>
        <position position="1"/>
    </location>
</feature>
<evidence type="ECO:0000256" key="5">
    <source>
        <dbReference type="ARBA" id="ARBA00023204"/>
    </source>
</evidence>
<evidence type="ECO:0000256" key="3">
    <source>
        <dbReference type="ARBA" id="ARBA00022932"/>
    </source>
</evidence>
<dbReference type="InterPro" id="IPR037160">
    <property type="entry name" value="DNA_Pol_thumb_sf"/>
</dbReference>
<dbReference type="PRINTS" id="PR00869">
    <property type="entry name" value="DNAPOLX"/>
</dbReference>
<evidence type="ECO:0000256" key="6">
    <source>
        <dbReference type="ARBA" id="ARBA00049244"/>
    </source>
</evidence>
<feature type="region of interest" description="Disordered" evidence="7">
    <location>
        <begin position="138"/>
        <end position="196"/>
    </location>
</feature>
<evidence type="ECO:0000256" key="2">
    <source>
        <dbReference type="ARBA" id="ARBA00022763"/>
    </source>
</evidence>
<dbReference type="AlphaFoldDB" id="F0YQA3"/>
<keyword evidence="3" id="KW-0239">DNA-directed DNA polymerase</keyword>